<feature type="compositionally biased region" description="Polar residues" evidence="1">
    <location>
        <begin position="109"/>
        <end position="124"/>
    </location>
</feature>
<reference evidence="3" key="2">
    <citation type="journal article" date="2022" name="Res Sq">
        <title>Comparative Genomics Reveals Insights into the Divergent Evolution of Astigmatic Mites and Household Pest Adaptations.</title>
        <authorList>
            <person name="Xiong Q."/>
            <person name="Wan A.T.-Y."/>
            <person name="Liu X.-Y."/>
            <person name="Fung C.S.-H."/>
            <person name="Xiao X."/>
            <person name="Malainual N."/>
            <person name="Hou J."/>
            <person name="Wang L."/>
            <person name="Wang M."/>
            <person name="Yang K."/>
            <person name="Cui Y."/>
            <person name="Leung E."/>
            <person name="Nong W."/>
            <person name="Shin S.-K."/>
            <person name="Au S."/>
            <person name="Jeong K.Y."/>
            <person name="Chew F.T."/>
            <person name="Hui J."/>
            <person name="Leung T.F."/>
            <person name="Tungtrongchitr A."/>
            <person name="Zhong N."/>
            <person name="Liu Z."/>
            <person name="Tsui S."/>
        </authorList>
    </citation>
    <scope>NUCLEOTIDE SEQUENCE</scope>
    <source>
        <strain evidence="3">Derf</strain>
        <tissue evidence="3">Whole organism</tissue>
    </source>
</reference>
<proteinExistence type="predicted"/>
<feature type="transmembrane region" description="Helical" evidence="2">
    <location>
        <begin position="69"/>
        <end position="87"/>
    </location>
</feature>
<protein>
    <submittedName>
        <fullName evidence="3">Uncharacterized protein</fullName>
    </submittedName>
</protein>
<keyword evidence="2" id="KW-0472">Membrane</keyword>
<name>A0A922HP99_DERFA</name>
<evidence type="ECO:0000313" key="4">
    <source>
        <dbReference type="Proteomes" id="UP000790347"/>
    </source>
</evidence>
<reference evidence="3" key="1">
    <citation type="submission" date="2013-05" db="EMBL/GenBank/DDBJ databases">
        <authorList>
            <person name="Yim A.K.Y."/>
            <person name="Chan T.F."/>
            <person name="Ji K.M."/>
            <person name="Liu X.Y."/>
            <person name="Zhou J.W."/>
            <person name="Li R.Q."/>
            <person name="Yang K.Y."/>
            <person name="Li J."/>
            <person name="Li M."/>
            <person name="Law P.T.W."/>
            <person name="Wu Y.L."/>
            <person name="Cai Z.L."/>
            <person name="Qin H."/>
            <person name="Bao Y."/>
            <person name="Leung R.K.K."/>
            <person name="Ng P.K.S."/>
            <person name="Zou J."/>
            <person name="Zhong X.J."/>
            <person name="Ran P.X."/>
            <person name="Zhong N.S."/>
            <person name="Liu Z.G."/>
            <person name="Tsui S.K.W."/>
        </authorList>
    </citation>
    <scope>NUCLEOTIDE SEQUENCE</scope>
    <source>
        <strain evidence="3">Derf</strain>
        <tissue evidence="3">Whole organism</tissue>
    </source>
</reference>
<evidence type="ECO:0000256" key="1">
    <source>
        <dbReference type="SAM" id="MobiDB-lite"/>
    </source>
</evidence>
<keyword evidence="2" id="KW-0812">Transmembrane</keyword>
<dbReference type="EMBL" id="ASGP02000007">
    <property type="protein sequence ID" value="KAH9497238.1"/>
    <property type="molecule type" value="Genomic_DNA"/>
</dbReference>
<accession>A0A922HP99</accession>
<sequence length="183" mass="18412">MILESAEDMTNSTENEMMNNSSTISSFTFENEISETFTDGGGSGGGGGIDGGVDAGAGQNDGSSIDFRMISAIITIVALLIIGGWALKSRFSKKRKSPGSSKPPASGLDNQKTGKFISKTENVQSSSTASATRSITPTVVTTGGSSDGGGGGGSTAVTVTPKQEGFTAAVGEGITVTVKQITN</sequence>
<gene>
    <name evidence="3" type="ORF">DERF_013241</name>
</gene>
<keyword evidence="4" id="KW-1185">Reference proteome</keyword>
<evidence type="ECO:0000313" key="3">
    <source>
        <dbReference type="EMBL" id="KAH9497238.1"/>
    </source>
</evidence>
<feature type="region of interest" description="Disordered" evidence="1">
    <location>
        <begin position="34"/>
        <end position="55"/>
    </location>
</feature>
<feature type="compositionally biased region" description="Low complexity" evidence="1">
    <location>
        <begin position="98"/>
        <end position="108"/>
    </location>
</feature>
<dbReference type="AlphaFoldDB" id="A0A922HP99"/>
<feature type="compositionally biased region" description="Gly residues" evidence="1">
    <location>
        <begin position="145"/>
        <end position="154"/>
    </location>
</feature>
<keyword evidence="2" id="KW-1133">Transmembrane helix</keyword>
<evidence type="ECO:0000256" key="2">
    <source>
        <dbReference type="SAM" id="Phobius"/>
    </source>
</evidence>
<feature type="compositionally biased region" description="Low complexity" evidence="1">
    <location>
        <begin position="125"/>
        <end position="144"/>
    </location>
</feature>
<comment type="caution">
    <text evidence="3">The sequence shown here is derived from an EMBL/GenBank/DDBJ whole genome shotgun (WGS) entry which is preliminary data.</text>
</comment>
<organism evidence="3 4">
    <name type="scientific">Dermatophagoides farinae</name>
    <name type="common">American house dust mite</name>
    <dbReference type="NCBI Taxonomy" id="6954"/>
    <lineage>
        <taxon>Eukaryota</taxon>
        <taxon>Metazoa</taxon>
        <taxon>Ecdysozoa</taxon>
        <taxon>Arthropoda</taxon>
        <taxon>Chelicerata</taxon>
        <taxon>Arachnida</taxon>
        <taxon>Acari</taxon>
        <taxon>Acariformes</taxon>
        <taxon>Sarcoptiformes</taxon>
        <taxon>Astigmata</taxon>
        <taxon>Psoroptidia</taxon>
        <taxon>Analgoidea</taxon>
        <taxon>Pyroglyphidae</taxon>
        <taxon>Dermatophagoidinae</taxon>
        <taxon>Dermatophagoides</taxon>
    </lineage>
</organism>
<feature type="compositionally biased region" description="Gly residues" evidence="1">
    <location>
        <begin position="39"/>
        <end position="55"/>
    </location>
</feature>
<feature type="compositionally biased region" description="Low complexity" evidence="1">
    <location>
        <begin position="8"/>
        <end position="20"/>
    </location>
</feature>
<feature type="region of interest" description="Disordered" evidence="1">
    <location>
        <begin position="93"/>
        <end position="159"/>
    </location>
</feature>
<dbReference type="Proteomes" id="UP000790347">
    <property type="component" value="Unassembled WGS sequence"/>
</dbReference>
<feature type="region of interest" description="Disordered" evidence="1">
    <location>
        <begin position="1"/>
        <end position="20"/>
    </location>
</feature>